<dbReference type="PROSITE" id="PS50850">
    <property type="entry name" value="MFS"/>
    <property type="match status" value="1"/>
</dbReference>
<dbReference type="GO" id="GO:0016020">
    <property type="term" value="C:membrane"/>
    <property type="evidence" value="ECO:0007669"/>
    <property type="project" value="UniProtKB-SubCell"/>
</dbReference>
<dbReference type="GO" id="GO:0022857">
    <property type="term" value="F:transmembrane transporter activity"/>
    <property type="evidence" value="ECO:0007669"/>
    <property type="project" value="InterPro"/>
</dbReference>
<evidence type="ECO:0000256" key="4">
    <source>
        <dbReference type="ARBA" id="ARBA00022597"/>
    </source>
</evidence>
<dbReference type="SUPFAM" id="SSF103473">
    <property type="entry name" value="MFS general substrate transporter"/>
    <property type="match status" value="1"/>
</dbReference>
<proteinExistence type="evidence at transcript level"/>
<evidence type="ECO:0000256" key="9">
    <source>
        <dbReference type="ARBA" id="ARBA00042039"/>
    </source>
</evidence>
<reference evidence="13" key="1">
    <citation type="submission" date="2017-11" db="EMBL/GenBank/DDBJ databases">
        <title>The sensing device of the deep-sea amphipod.</title>
        <authorList>
            <person name="Kobayashi H."/>
            <person name="Nagahama T."/>
            <person name="Arai W."/>
            <person name="Sasagawa Y."/>
            <person name="Umeda M."/>
            <person name="Hayashi T."/>
            <person name="Nikaido I."/>
            <person name="Watanabe H."/>
            <person name="Oguri K."/>
            <person name="Kitazato H."/>
            <person name="Fujioka K."/>
            <person name="Kido Y."/>
            <person name="Takami H."/>
        </authorList>
    </citation>
    <scope>NUCLEOTIDE SEQUENCE</scope>
    <source>
        <tissue evidence="13">Whole body</tissue>
    </source>
</reference>
<dbReference type="InterPro" id="IPR036259">
    <property type="entry name" value="MFS_trans_sf"/>
</dbReference>
<evidence type="ECO:0000256" key="2">
    <source>
        <dbReference type="ARBA" id="ARBA00009598"/>
    </source>
</evidence>
<dbReference type="InterPro" id="IPR011701">
    <property type="entry name" value="MFS"/>
</dbReference>
<evidence type="ECO:0000256" key="8">
    <source>
        <dbReference type="ARBA" id="ARBA00041091"/>
    </source>
</evidence>
<evidence type="ECO:0000256" key="7">
    <source>
        <dbReference type="ARBA" id="ARBA00023136"/>
    </source>
</evidence>
<dbReference type="Pfam" id="PF07690">
    <property type="entry name" value="MFS_1"/>
    <property type="match status" value="1"/>
</dbReference>
<evidence type="ECO:0000256" key="10">
    <source>
        <dbReference type="SAM" id="MobiDB-lite"/>
    </source>
</evidence>
<feature type="transmembrane region" description="Helical" evidence="11">
    <location>
        <begin position="391"/>
        <end position="409"/>
    </location>
</feature>
<sequence length="529" mass="58058">MGEKRSLVSVQLDKHLVAHYTDSRRFTIYQTGTFIVTFVTYMVYHVNRKVLSVVKQEWNENCTIEHPEHNDTDPYWCDWEPFNKINADTLLGYLDASYLLVYAVALYLSGYLADRSNLRIYLCLGMLLSGFFNLMMGAAYSFDIHSFAYFLIINMLAGMFQATGWPSVVSLMGSWFGHKNRGFITGIWNIHTSLGNMLGSLIAGYYVSSAWGLSFAVPAVMMMVWALVVFVFIIPHPSDAHLPDPNKLVRDSRRSSDITSSEECTSLLEDEQASATGSGGVSHRRSVSKDEDGGMSTTSSTASLAHADNDKAISIMTAILIPGVITYSLALFFIKFVNYVFMYWLPFYIHFSTTYTAKMSATMSIFFDAGGMFGGMMAGALSDKFKKPANISLWMIVGSIPTMYVYNLFGSLDAALGAFLLTLTGFFCNGPYALITTAVATELGMHESLQGNAKALATVAAVIDGTGSLGAAAGPFLTGIVADNMGWDKVFYMLMIASAISILCLGKLVLQELRRSCSCFGGRPSDLET</sequence>
<feature type="transmembrane region" description="Helical" evidence="11">
    <location>
        <begin position="183"/>
        <end position="207"/>
    </location>
</feature>
<feature type="transmembrane region" description="Helical" evidence="11">
    <location>
        <begin position="490"/>
        <end position="510"/>
    </location>
</feature>
<dbReference type="Gene3D" id="1.20.1250.20">
    <property type="entry name" value="MFS general substrate transporter like domains"/>
    <property type="match status" value="2"/>
</dbReference>
<keyword evidence="6 11" id="KW-1133">Transmembrane helix</keyword>
<evidence type="ECO:0000259" key="12">
    <source>
        <dbReference type="PROSITE" id="PS50850"/>
    </source>
</evidence>
<dbReference type="AlphaFoldDB" id="A0A6A7GAA0"/>
<feature type="region of interest" description="Disordered" evidence="10">
    <location>
        <begin position="270"/>
        <end position="301"/>
    </location>
</feature>
<evidence type="ECO:0000256" key="11">
    <source>
        <dbReference type="SAM" id="Phobius"/>
    </source>
</evidence>
<comment type="subcellular location">
    <subcellularLocation>
        <location evidence="1">Membrane</location>
        <topology evidence="1">Multi-pass membrane protein</topology>
    </subcellularLocation>
</comment>
<dbReference type="EMBL" id="IACT01008499">
    <property type="protein sequence ID" value="LAC27611.1"/>
    <property type="molecule type" value="mRNA"/>
</dbReference>
<comment type="similarity">
    <text evidence="2">Belongs to the major facilitator superfamily. Organophosphate:Pi antiporter (OPA) (TC 2.A.1.4) family.</text>
</comment>
<evidence type="ECO:0000256" key="5">
    <source>
        <dbReference type="ARBA" id="ARBA00022692"/>
    </source>
</evidence>
<feature type="transmembrane region" description="Helical" evidence="11">
    <location>
        <begin position="120"/>
        <end position="142"/>
    </location>
</feature>
<feature type="transmembrane region" description="Helical" evidence="11">
    <location>
        <begin position="213"/>
        <end position="234"/>
    </location>
</feature>
<dbReference type="PANTHER" id="PTHR43184">
    <property type="entry name" value="MAJOR FACILITATOR SUPERFAMILY TRANSPORTER 16, ISOFORM B"/>
    <property type="match status" value="1"/>
</dbReference>
<evidence type="ECO:0000256" key="6">
    <source>
        <dbReference type="ARBA" id="ARBA00022989"/>
    </source>
</evidence>
<evidence type="ECO:0000313" key="13">
    <source>
        <dbReference type="EMBL" id="LAC27611.1"/>
    </source>
</evidence>
<feature type="transmembrane region" description="Helical" evidence="11">
    <location>
        <begin position="319"/>
        <end position="341"/>
    </location>
</feature>
<dbReference type="InterPro" id="IPR000849">
    <property type="entry name" value="Sugar_P_transporter"/>
</dbReference>
<protein>
    <recommendedName>
        <fullName evidence="8">Sugar phosphate exchanger 3</fullName>
    </recommendedName>
    <alternativeName>
        <fullName evidence="9">Solute carrier family 37 member 3</fullName>
    </alternativeName>
</protein>
<keyword evidence="4" id="KW-0762">Sugar transport</keyword>
<feature type="transmembrane region" description="Helical" evidence="11">
    <location>
        <begin position="90"/>
        <end position="108"/>
    </location>
</feature>
<feature type="transmembrane region" description="Helical" evidence="11">
    <location>
        <begin position="361"/>
        <end position="379"/>
    </location>
</feature>
<organism evidence="13">
    <name type="scientific">Hirondellea gigas</name>
    <dbReference type="NCBI Taxonomy" id="1518452"/>
    <lineage>
        <taxon>Eukaryota</taxon>
        <taxon>Metazoa</taxon>
        <taxon>Ecdysozoa</taxon>
        <taxon>Arthropoda</taxon>
        <taxon>Crustacea</taxon>
        <taxon>Multicrustacea</taxon>
        <taxon>Malacostraca</taxon>
        <taxon>Eumalacostraca</taxon>
        <taxon>Peracarida</taxon>
        <taxon>Amphipoda</taxon>
        <taxon>Amphilochidea</taxon>
        <taxon>Lysianassida</taxon>
        <taxon>Lysianassidira</taxon>
        <taxon>Lysianassoidea</taxon>
        <taxon>Lysianassidae</taxon>
        <taxon>Hirondellea</taxon>
    </lineage>
</organism>
<feature type="transmembrane region" description="Helical" evidence="11">
    <location>
        <begin position="415"/>
        <end position="435"/>
    </location>
</feature>
<dbReference type="PANTHER" id="PTHR43184:SF12">
    <property type="entry name" value="SUGAR PHOSPHATE EXCHANGER 3"/>
    <property type="match status" value="1"/>
</dbReference>
<accession>A0A6A7GAA0</accession>
<dbReference type="PIRSF" id="PIRSF002808">
    <property type="entry name" value="Hexose_phosphate_transp"/>
    <property type="match status" value="1"/>
</dbReference>
<feature type="transmembrane region" description="Helical" evidence="11">
    <location>
        <begin position="26"/>
        <end position="44"/>
    </location>
</feature>
<evidence type="ECO:0000256" key="1">
    <source>
        <dbReference type="ARBA" id="ARBA00004141"/>
    </source>
</evidence>
<keyword evidence="7 11" id="KW-0472">Membrane</keyword>
<feature type="domain" description="Major facilitator superfamily (MFS) profile" evidence="12">
    <location>
        <begin position="25"/>
        <end position="513"/>
    </location>
</feature>
<dbReference type="InterPro" id="IPR020846">
    <property type="entry name" value="MFS_dom"/>
</dbReference>
<feature type="transmembrane region" description="Helical" evidence="11">
    <location>
        <begin position="148"/>
        <end position="171"/>
    </location>
</feature>
<name>A0A6A7GAA0_9CRUS</name>
<evidence type="ECO:0000256" key="3">
    <source>
        <dbReference type="ARBA" id="ARBA00022448"/>
    </source>
</evidence>
<keyword evidence="3" id="KW-0813">Transport</keyword>
<keyword evidence="5 11" id="KW-0812">Transmembrane</keyword>